<accession>A0A644ZWD4</accession>
<gene>
    <name evidence="1" type="ORF">SDC9_91975</name>
</gene>
<reference evidence="1" key="1">
    <citation type="submission" date="2019-08" db="EMBL/GenBank/DDBJ databases">
        <authorList>
            <person name="Kucharzyk K."/>
            <person name="Murdoch R.W."/>
            <person name="Higgins S."/>
            <person name="Loffler F."/>
        </authorList>
    </citation>
    <scope>NUCLEOTIDE SEQUENCE</scope>
</reference>
<proteinExistence type="predicted"/>
<sequence>MDIHIYRIRLHFEINEIIGILGSRNQRLVSGHDGFMKKRMTDITVIDEEKLIGSPLSGELRR</sequence>
<comment type="caution">
    <text evidence="1">The sequence shown here is derived from an EMBL/GenBank/DDBJ whole genome shotgun (WGS) entry which is preliminary data.</text>
</comment>
<dbReference type="AlphaFoldDB" id="A0A644ZWD4"/>
<evidence type="ECO:0000313" key="1">
    <source>
        <dbReference type="EMBL" id="MPM45289.1"/>
    </source>
</evidence>
<organism evidence="1">
    <name type="scientific">bioreactor metagenome</name>
    <dbReference type="NCBI Taxonomy" id="1076179"/>
    <lineage>
        <taxon>unclassified sequences</taxon>
        <taxon>metagenomes</taxon>
        <taxon>ecological metagenomes</taxon>
    </lineage>
</organism>
<name>A0A644ZWD4_9ZZZZ</name>
<dbReference type="EMBL" id="VSSQ01010816">
    <property type="protein sequence ID" value="MPM45289.1"/>
    <property type="molecule type" value="Genomic_DNA"/>
</dbReference>
<protein>
    <submittedName>
        <fullName evidence="1">Uncharacterized protein</fullName>
    </submittedName>
</protein>